<organism evidence="1 2">
    <name type="scientific">Penicillium digitatum</name>
    <name type="common">Green mold</name>
    <dbReference type="NCBI Taxonomy" id="36651"/>
    <lineage>
        <taxon>Eukaryota</taxon>
        <taxon>Fungi</taxon>
        <taxon>Dikarya</taxon>
        <taxon>Ascomycota</taxon>
        <taxon>Pezizomycotina</taxon>
        <taxon>Eurotiomycetes</taxon>
        <taxon>Eurotiomycetidae</taxon>
        <taxon>Eurotiales</taxon>
        <taxon>Aspergillaceae</taxon>
        <taxon>Penicillium</taxon>
    </lineage>
</organism>
<dbReference type="AlphaFoldDB" id="A0A7T6XSA8"/>
<reference evidence="1 2" key="1">
    <citation type="submission" date="2020-08" db="EMBL/GenBank/DDBJ databases">
        <title>The completed genome sequence of the pathogenic ascomycete fungus Penicillium digitatum.</title>
        <authorList>
            <person name="Wang M."/>
        </authorList>
    </citation>
    <scope>NUCLEOTIDE SEQUENCE [LARGE SCALE GENOMIC DNA]</scope>
    <source>
        <strain evidence="1 2">PdW03</strain>
    </source>
</reference>
<proteinExistence type="predicted"/>
<evidence type="ECO:0000313" key="2">
    <source>
        <dbReference type="Proteomes" id="UP000595662"/>
    </source>
</evidence>
<sequence>MRCIRRGKAVANNIRPFTARIVGTSNQILHQKYLLDRWHLEFSFAHLFFEPPPSIHLYWGFTLFVT</sequence>
<evidence type="ECO:0000313" key="1">
    <source>
        <dbReference type="EMBL" id="QQK46316.1"/>
    </source>
</evidence>
<dbReference type="GeneID" id="90952232"/>
<gene>
    <name evidence="1" type="ORF">Pdw03_1214</name>
</gene>
<dbReference type="Proteomes" id="UP000595662">
    <property type="component" value="Chromosome 4"/>
</dbReference>
<dbReference type="EMBL" id="CP060777">
    <property type="protein sequence ID" value="QQK46316.1"/>
    <property type="molecule type" value="Genomic_DNA"/>
</dbReference>
<accession>A0A7T6XSA8</accession>
<name>A0A7T6XSA8_PENDI</name>
<dbReference type="RefSeq" id="XP_065957566.1">
    <property type="nucleotide sequence ID" value="XM_066099839.1"/>
</dbReference>
<protein>
    <submittedName>
        <fullName evidence="1">Uncharacterized protein</fullName>
    </submittedName>
</protein>